<organism evidence="1 2">
    <name type="scientific">Phialemonium thermophilum</name>
    <dbReference type="NCBI Taxonomy" id="223376"/>
    <lineage>
        <taxon>Eukaryota</taxon>
        <taxon>Fungi</taxon>
        <taxon>Dikarya</taxon>
        <taxon>Ascomycota</taxon>
        <taxon>Pezizomycotina</taxon>
        <taxon>Sordariomycetes</taxon>
        <taxon>Sordariomycetidae</taxon>
        <taxon>Cephalothecales</taxon>
        <taxon>Cephalothecaceae</taxon>
        <taxon>Phialemonium</taxon>
    </lineage>
</organism>
<evidence type="ECO:0000313" key="1">
    <source>
        <dbReference type="EMBL" id="KAL1835158.1"/>
    </source>
</evidence>
<protein>
    <submittedName>
        <fullName evidence="1">Uncharacterized protein</fullName>
    </submittedName>
</protein>
<proteinExistence type="predicted"/>
<accession>A0ABR3V1L9</accession>
<gene>
    <name evidence="1" type="ORF">VTK73DRAFT_6140</name>
</gene>
<comment type="caution">
    <text evidence="1">The sequence shown here is derived from an EMBL/GenBank/DDBJ whole genome shotgun (WGS) entry which is preliminary data.</text>
</comment>
<dbReference type="Proteomes" id="UP001586593">
    <property type="component" value="Unassembled WGS sequence"/>
</dbReference>
<reference evidence="1 2" key="1">
    <citation type="journal article" date="2024" name="Commun. Biol.">
        <title>Comparative genomic analysis of thermophilic fungi reveals convergent evolutionary adaptations and gene losses.</title>
        <authorList>
            <person name="Steindorff A.S."/>
            <person name="Aguilar-Pontes M.V."/>
            <person name="Robinson A.J."/>
            <person name="Andreopoulos B."/>
            <person name="LaButti K."/>
            <person name="Kuo A."/>
            <person name="Mondo S."/>
            <person name="Riley R."/>
            <person name="Otillar R."/>
            <person name="Haridas S."/>
            <person name="Lipzen A."/>
            <person name="Grimwood J."/>
            <person name="Schmutz J."/>
            <person name="Clum A."/>
            <person name="Reid I.D."/>
            <person name="Moisan M.C."/>
            <person name="Butler G."/>
            <person name="Nguyen T.T.M."/>
            <person name="Dewar K."/>
            <person name="Conant G."/>
            <person name="Drula E."/>
            <person name="Henrissat B."/>
            <person name="Hansel C."/>
            <person name="Singer S."/>
            <person name="Hutchinson M.I."/>
            <person name="de Vries R.P."/>
            <person name="Natvig D.O."/>
            <person name="Powell A.J."/>
            <person name="Tsang A."/>
            <person name="Grigoriev I.V."/>
        </authorList>
    </citation>
    <scope>NUCLEOTIDE SEQUENCE [LARGE SCALE GENOMIC DNA]</scope>
    <source>
        <strain evidence="1 2">ATCC 24622</strain>
    </source>
</reference>
<dbReference type="EMBL" id="JAZHXJ010003449">
    <property type="protein sequence ID" value="KAL1835158.1"/>
    <property type="molecule type" value="Genomic_DNA"/>
</dbReference>
<name>A0ABR3V1L9_9PEZI</name>
<keyword evidence="2" id="KW-1185">Reference proteome</keyword>
<evidence type="ECO:0000313" key="2">
    <source>
        <dbReference type="Proteomes" id="UP001586593"/>
    </source>
</evidence>
<sequence>MPALRYRATLGGGRRCEVSPSAPRSLRTGRGCQTKVPNQGCQLVLARLACLSWGVTRLCWMPSDAVLLW</sequence>